<dbReference type="FunFam" id="3.30.160.60:FF:000264">
    <property type="entry name" value="Zinc finger protein 236"/>
    <property type="match status" value="2"/>
</dbReference>
<evidence type="ECO:0000256" key="7">
    <source>
        <dbReference type="ARBA" id="ARBA00022833"/>
    </source>
</evidence>
<feature type="domain" description="C2H2-type" evidence="14">
    <location>
        <begin position="1889"/>
        <end position="1917"/>
    </location>
</feature>
<evidence type="ECO:0000256" key="1">
    <source>
        <dbReference type="ARBA" id="ARBA00003767"/>
    </source>
</evidence>
<feature type="domain" description="C2H2-type" evidence="14">
    <location>
        <begin position="1190"/>
        <end position="1217"/>
    </location>
</feature>
<dbReference type="FunFam" id="3.30.160.60:FF:002815">
    <property type="entry name" value="Zinc finger protein 236 isoform A"/>
    <property type="match status" value="1"/>
</dbReference>
<feature type="domain" description="C2H2-type" evidence="14">
    <location>
        <begin position="261"/>
        <end position="288"/>
    </location>
</feature>
<feature type="domain" description="C2H2-type" evidence="14">
    <location>
        <begin position="879"/>
        <end position="906"/>
    </location>
</feature>
<dbReference type="FunFam" id="3.30.160.60:FF:002170">
    <property type="entry name" value="Zinc finger protein 236"/>
    <property type="match status" value="1"/>
</dbReference>
<feature type="domain" description="C2H2-type" evidence="14">
    <location>
        <begin position="421"/>
        <end position="449"/>
    </location>
</feature>
<keyword evidence="16" id="KW-1185">Reference proteome</keyword>
<reference evidence="15" key="1">
    <citation type="submission" date="2025-08" db="UniProtKB">
        <authorList>
            <consortium name="Ensembl"/>
        </authorList>
    </citation>
    <scope>IDENTIFICATION</scope>
</reference>
<dbReference type="FunFam" id="3.30.160.60:FF:001535">
    <property type="entry name" value="Zinc finger protein 236"/>
    <property type="match status" value="1"/>
</dbReference>
<keyword evidence="6 12" id="KW-0863">Zinc-finger</keyword>
<dbReference type="GO" id="GO:0005634">
    <property type="term" value="C:nucleus"/>
    <property type="evidence" value="ECO:0007669"/>
    <property type="project" value="UniProtKB-SubCell"/>
</dbReference>
<dbReference type="FunFam" id="3.30.160.60:FF:000385">
    <property type="entry name" value="Zinc finger protein 236 variant"/>
    <property type="match status" value="1"/>
</dbReference>
<dbReference type="InterPro" id="IPR013087">
    <property type="entry name" value="Znf_C2H2_type"/>
</dbReference>
<keyword evidence="11" id="KW-0539">Nucleus</keyword>
<dbReference type="PROSITE" id="PS00028">
    <property type="entry name" value="ZINC_FINGER_C2H2_1"/>
    <property type="match status" value="30"/>
</dbReference>
<evidence type="ECO:0000256" key="13">
    <source>
        <dbReference type="SAM" id="MobiDB-lite"/>
    </source>
</evidence>
<keyword evidence="4" id="KW-0479">Metal-binding</keyword>
<feature type="domain" description="C2H2-type" evidence="14">
    <location>
        <begin position="453"/>
        <end position="481"/>
    </location>
</feature>
<dbReference type="FunFam" id="3.30.160.60:FF:000376">
    <property type="entry name" value="Zinc finger protein 236"/>
    <property type="match status" value="1"/>
</dbReference>
<dbReference type="SMART" id="SM00355">
    <property type="entry name" value="ZnF_C2H2"/>
    <property type="match status" value="30"/>
</dbReference>
<sequence>MTPRARPRPVPAARRMRRPARTCQPPPGARRHAQGPPARLPAHAQPSGPATAPPPPHRAAVRPPPAVAVCAQYACAAWPCREFASSPLALLPPPPSLPRWARVRLRQPPPAALPQRRARGGPCIGPGSLSRPRPLVTPSPTAASSAVAKCVCVGGGGGGREGAAMPRGRPPKPSRESSKAGTESDDVLTPNTENSNFPYQVPNFHKCEICLLSFPKETQFQRHMRDHEQNDKPHRCDQCPMSFNVEFNLTLHKCTHNGEDPTCPVCNKKFSRVASLKAHIMLHEKEENLICSECGDEFTLQSQLSIHMEEHRQELAGSRIHSCKSCKKEFETSSQLKEHMKTHYKIRVSNTRSYNRNIDRSGFTYSCPHCGKTFQKPSQLTRHVRIHTGERPFKCSECGKAFNQKGALQTHMIKHTGEKPHACAFCPAAFSQKGNLQSHIQRVHSEVKNGPTYNCTECSCVFKSLGSLNTHISKMHMAGPQNSASSSADVSHVTADSVTQPLTTSPANLLQPVDNKWKNATHFRSPLLQQTENQVSSAAAHQGQQAVTDVIQQLLELSEPGPVENNQPQQPGQQLNIAVGINRDILQQALENSGLSSIPVSAHSTDCSQTKTPGAQDQNPDIQTLSNNQADSNNTEQDKEQESTDKLDKKEKKVIKKKSSFLPGSVREENGIRWHVCPYCSKEFKKPSDLVRHIRIHTHEKPFKCPQCFRAFAVKSTLTAHIKTHTGIKAFKCQFCMKCFSTSGSLKVHIRLHTGVRPFACPHCDKKFRTSGHRKTHIASHFKHTELRKLRHQRKPAKVRVGKTTVPVPDIPLQEPILITDLGLIQPIPRNSQFFQNYFNNNFVNDADRPYKCFYCHRAYKKSCHLKQHIRSHTGEKPFKCSQCGRGFVSAGVLKAHIRTHTGLKAFKCLICNGAFTTGGSLRRHMGIHNDLRPYMCPYCQKTFKTSLNCKKHMKTHRYELAQQLQQHQQSASIDDSTVDQQSIHVSTQMQVEIESDELQQSEAVATDQQAILELDQQPVVGTEETALEQQLADQPLEQDEDRFVTSQHALQENITQFEQAAITQQSFDQQGLSQGFTVNDSYNQQTQFPAVQQLQDSSTLESQALSTSYHPPSAILQVPNTDTINVTTRLIQDQSSQEELELHTQRPHFLEDNEDQSRRSYRCEYCNKGFKKSSHLKQHIRSHTGEKPYKCQLCGRGFVSSGVLKSHEKTHTGVKAFSCSICNTSFTTNGSLTRHMATHMSMKPYKCPFCDESFRTTVHCKKHMKKHQAVSAVAAATETGGGVACVEDDDENSERTSRKSRPGVITFTEEETAELAKIRPRESATVSEKVLVQSAAEKDRISEIKDKQAELEAEPKYANCCSYCPKSFKKPSDLVRHVRIHTGEKPYKCEECGKSFTVKSTLDCHVKTHTGQKLFSCHVCSNSFSTKGSLKVHMRLHTGAKPFKCPHCDLRFRTSGRRKTHIQCHYKPEAKKVRKPVSRTSAEGLQPVSLLNSSSTDPNVFIMNNSVLTSQFDQNLLQQGLVGQAILPASVSDGSLATLEGIQLQLAANLVGQNVQISGIDATSINNITLQIDPSILQQSNLLAQQLTGDPNMAPQNPSLQATENAVPANVVIQPISGLSLQPTVTSSANMTIGSLSEQESVLTTNASGAQDISQVMTSQGMVSSSNGQHEIMLTINNSSLSQVLAHASGSTTTSSSGSPQEITLTISGQDLIQHNSGSSDLNSGLRLTAPTINSQTTGATLTISNDQLLSQGTSLNAAELNTTGGTNLPSTTPISQSTVSAQNLVMSSSGVGGDGSVTLTLADTQGMLSGGLDAVTLNITSQGQQFPAILTDSSLASQSGSSSQQVILVSHTPHSASANSDEITYQVTEVSPNVTKSSQAEKEGRVHQCFECSQTFSSATMLMHHSKEVHGKERIHVCHVCNKAFKRATHLKEHMQTHQAGPSLSSQKPRVFKCDTCEKAFAKPSQLERHSRIHTGERPFQCTLCEKAFNQKSALQVHMKKHTGERPYKCDYCAMGFTQKSNMKLHMKRAHGFTGPVQEPTSHQEQEGEDISRALNLEEVVQESSNEWQSIGNVFR</sequence>
<dbReference type="OrthoDB" id="6077919at2759"/>
<dbReference type="FunFam" id="3.30.160.60:FF:002376">
    <property type="entry name" value="Zinc finger protein 236"/>
    <property type="match status" value="1"/>
</dbReference>
<evidence type="ECO:0000313" key="16">
    <source>
        <dbReference type="Proteomes" id="UP000694562"/>
    </source>
</evidence>
<evidence type="ECO:0000256" key="9">
    <source>
        <dbReference type="ARBA" id="ARBA00023125"/>
    </source>
</evidence>
<name>A0A8C4V088_FALTI</name>
<comment type="subcellular location">
    <subcellularLocation>
        <location evidence="2">Nucleus</location>
    </subcellularLocation>
</comment>
<dbReference type="InterPro" id="IPR051643">
    <property type="entry name" value="Transcr_Reg_ZincFinger"/>
</dbReference>
<dbReference type="FunFam" id="3.30.160.60:FF:001017">
    <property type="entry name" value="Zinc finger protein 236 variant"/>
    <property type="match status" value="1"/>
</dbReference>
<feature type="domain" description="C2H2-type" evidence="14">
    <location>
        <begin position="731"/>
        <end position="758"/>
    </location>
</feature>
<feature type="domain" description="C2H2-type" evidence="14">
    <location>
        <begin position="234"/>
        <end position="261"/>
    </location>
</feature>
<dbReference type="Pfam" id="PF00096">
    <property type="entry name" value="zf-C2H2"/>
    <property type="match status" value="20"/>
</dbReference>
<dbReference type="InterPro" id="IPR036236">
    <property type="entry name" value="Znf_C2H2_sf"/>
</dbReference>
<dbReference type="FunFam" id="3.30.160.60:FF:002941">
    <property type="entry name" value="Zinc finger protein 236"/>
    <property type="match status" value="1"/>
</dbReference>
<evidence type="ECO:0000256" key="2">
    <source>
        <dbReference type="ARBA" id="ARBA00004123"/>
    </source>
</evidence>
<evidence type="ECO:0000256" key="11">
    <source>
        <dbReference type="ARBA" id="ARBA00023242"/>
    </source>
</evidence>
<feature type="domain" description="C2H2-type" evidence="14">
    <location>
        <begin position="205"/>
        <end position="233"/>
    </location>
</feature>
<feature type="domain" description="C2H2-type" evidence="14">
    <location>
        <begin position="935"/>
        <end position="962"/>
    </location>
</feature>
<feature type="domain" description="C2H2-type" evidence="14">
    <location>
        <begin position="321"/>
        <end position="348"/>
    </location>
</feature>
<comment type="similarity">
    <text evidence="3">Belongs to the krueppel C2H2-type zinc-finger protein family.</text>
</comment>
<dbReference type="FunFam" id="3.30.160.60:FF:000573">
    <property type="entry name" value="Putative zinc finger protein 236"/>
    <property type="match status" value="2"/>
</dbReference>
<feature type="region of interest" description="Disordered" evidence="13">
    <location>
        <begin position="600"/>
        <end position="654"/>
    </location>
</feature>
<evidence type="ECO:0000256" key="3">
    <source>
        <dbReference type="ARBA" id="ARBA00006991"/>
    </source>
</evidence>
<evidence type="ECO:0000259" key="14">
    <source>
        <dbReference type="PROSITE" id="PS50157"/>
    </source>
</evidence>
<dbReference type="FunFam" id="3.30.160.60:FF:001071">
    <property type="entry name" value="zinc finger protein 236"/>
    <property type="match status" value="1"/>
</dbReference>
<keyword evidence="9" id="KW-0238">DNA-binding</keyword>
<keyword evidence="10" id="KW-0804">Transcription</keyword>
<feature type="domain" description="C2H2-type" evidence="14">
    <location>
        <begin position="365"/>
        <end position="392"/>
    </location>
</feature>
<feature type="domain" description="C2H2-type" evidence="14">
    <location>
        <begin position="1246"/>
        <end position="1273"/>
    </location>
</feature>
<keyword evidence="5" id="KW-0677">Repeat</keyword>
<feature type="region of interest" description="Disordered" evidence="13">
    <location>
        <begin position="1"/>
        <end position="62"/>
    </location>
</feature>
<dbReference type="PROSITE" id="PS50157">
    <property type="entry name" value="ZINC_FINGER_C2H2_2"/>
    <property type="match status" value="30"/>
</dbReference>
<dbReference type="Ensembl" id="ENSFTIT00000018897.1">
    <property type="protein sequence ID" value="ENSFTIP00000018136.1"/>
    <property type="gene ID" value="ENSFTIG00000011988.1"/>
</dbReference>
<evidence type="ECO:0000256" key="6">
    <source>
        <dbReference type="ARBA" id="ARBA00022771"/>
    </source>
</evidence>
<feature type="domain" description="C2H2-type" evidence="14">
    <location>
        <begin position="675"/>
        <end position="702"/>
    </location>
</feature>
<dbReference type="FunFam" id="3.30.160.60:FF:002098">
    <property type="entry name" value="Zinc finger protein 236"/>
    <property type="match status" value="1"/>
</dbReference>
<feature type="domain" description="C2H2-type" evidence="14">
    <location>
        <begin position="1982"/>
        <end position="2009"/>
    </location>
</feature>
<feature type="domain" description="C2H2-type" evidence="14">
    <location>
        <begin position="1388"/>
        <end position="1415"/>
    </location>
</feature>
<feature type="domain" description="C2H2-type" evidence="14">
    <location>
        <begin position="759"/>
        <end position="789"/>
    </location>
</feature>
<dbReference type="FunFam" id="3.30.160.60:FF:003384">
    <property type="entry name" value="Zinc finger protein 236"/>
    <property type="match status" value="1"/>
</dbReference>
<feature type="domain" description="C2H2-type" evidence="14">
    <location>
        <begin position="1416"/>
        <end position="1443"/>
    </location>
</feature>
<dbReference type="GO" id="GO:0000978">
    <property type="term" value="F:RNA polymerase II cis-regulatory region sequence-specific DNA binding"/>
    <property type="evidence" value="ECO:0007669"/>
    <property type="project" value="TreeGrafter"/>
</dbReference>
<evidence type="ECO:0000256" key="4">
    <source>
        <dbReference type="ARBA" id="ARBA00022723"/>
    </source>
</evidence>
<feature type="domain" description="C2H2-type" evidence="14">
    <location>
        <begin position="1918"/>
        <end position="1945"/>
    </location>
</feature>
<dbReference type="FunFam" id="3.30.160.60:FF:000753">
    <property type="entry name" value="zinc finger protein 236 isoform X2"/>
    <property type="match status" value="1"/>
</dbReference>
<feature type="domain" description="C2H2-type" evidence="14">
    <location>
        <begin position="2010"/>
        <end position="2038"/>
    </location>
</feature>
<feature type="domain" description="C2H2-type" evidence="14">
    <location>
        <begin position="851"/>
        <end position="878"/>
    </location>
</feature>
<evidence type="ECO:0000256" key="5">
    <source>
        <dbReference type="ARBA" id="ARBA00022737"/>
    </source>
</evidence>
<feature type="domain" description="C2H2-type" evidence="14">
    <location>
        <begin position="1954"/>
        <end position="1981"/>
    </location>
</feature>
<dbReference type="PANTHER" id="PTHR24396">
    <property type="entry name" value="ZINC FINGER PROTEIN"/>
    <property type="match status" value="1"/>
</dbReference>
<dbReference type="PANTHER" id="PTHR24396:SF21">
    <property type="entry name" value="ZINC FINGER PROTEIN 236"/>
    <property type="match status" value="1"/>
</dbReference>
<feature type="domain" description="C2H2-type" evidence="14">
    <location>
        <begin position="907"/>
        <end position="934"/>
    </location>
</feature>
<dbReference type="Proteomes" id="UP000694562">
    <property type="component" value="Unplaced"/>
</dbReference>
<feature type="domain" description="C2H2-type" evidence="14">
    <location>
        <begin position="703"/>
        <end position="730"/>
    </location>
</feature>
<protein>
    <submittedName>
        <fullName evidence="15">Zinc finger protein 236</fullName>
    </submittedName>
</protein>
<feature type="compositionally biased region" description="Basic and acidic residues" evidence="13">
    <location>
        <begin position="636"/>
        <end position="651"/>
    </location>
</feature>
<feature type="compositionally biased region" description="Pro residues" evidence="13">
    <location>
        <begin position="51"/>
        <end position="62"/>
    </location>
</feature>
<dbReference type="SUPFAM" id="SSF57667">
    <property type="entry name" value="beta-beta-alpha zinc fingers"/>
    <property type="match status" value="16"/>
</dbReference>
<feature type="domain" description="C2H2-type" evidence="14">
    <location>
        <begin position="393"/>
        <end position="420"/>
    </location>
</feature>
<dbReference type="FunFam" id="3.30.160.60:FF:000308">
    <property type="entry name" value="zinc finger protein 236 isoform X1"/>
    <property type="match status" value="2"/>
</dbReference>
<dbReference type="OMA" id="HEINDKP"/>
<dbReference type="FunFam" id="3.30.160.60:FF:000481">
    <property type="entry name" value="zinc finger protein 236"/>
    <property type="match status" value="1"/>
</dbReference>
<evidence type="ECO:0000313" key="15">
    <source>
        <dbReference type="Ensembl" id="ENSFTIP00000018136.1"/>
    </source>
</evidence>
<organism evidence="15 16">
    <name type="scientific">Falco tinnunculus</name>
    <name type="common">Common kestrel</name>
    <dbReference type="NCBI Taxonomy" id="100819"/>
    <lineage>
        <taxon>Eukaryota</taxon>
        <taxon>Metazoa</taxon>
        <taxon>Chordata</taxon>
        <taxon>Craniata</taxon>
        <taxon>Vertebrata</taxon>
        <taxon>Euteleostomi</taxon>
        <taxon>Archelosauria</taxon>
        <taxon>Archosauria</taxon>
        <taxon>Dinosauria</taxon>
        <taxon>Saurischia</taxon>
        <taxon>Theropoda</taxon>
        <taxon>Coelurosauria</taxon>
        <taxon>Aves</taxon>
        <taxon>Neognathae</taxon>
        <taxon>Neoaves</taxon>
        <taxon>Telluraves</taxon>
        <taxon>Australaves</taxon>
        <taxon>Falconiformes</taxon>
        <taxon>Falconidae</taxon>
        <taxon>Falco</taxon>
    </lineage>
</organism>
<evidence type="ECO:0000256" key="12">
    <source>
        <dbReference type="PROSITE-ProRule" id="PRU00042"/>
    </source>
</evidence>
<evidence type="ECO:0000256" key="10">
    <source>
        <dbReference type="ARBA" id="ARBA00023163"/>
    </source>
</evidence>
<feature type="domain" description="C2H2-type" evidence="14">
    <location>
        <begin position="1360"/>
        <end position="1387"/>
    </location>
</feature>
<dbReference type="GO" id="GO:0000981">
    <property type="term" value="F:DNA-binding transcription factor activity, RNA polymerase II-specific"/>
    <property type="evidence" value="ECO:0007669"/>
    <property type="project" value="TreeGrafter"/>
</dbReference>
<keyword evidence="8" id="KW-0805">Transcription regulation</keyword>
<reference evidence="15" key="2">
    <citation type="submission" date="2025-09" db="UniProtKB">
        <authorList>
            <consortium name="Ensembl"/>
        </authorList>
    </citation>
    <scope>IDENTIFICATION</scope>
</reference>
<dbReference type="GO" id="GO:0008270">
    <property type="term" value="F:zinc ion binding"/>
    <property type="evidence" value="ECO:0007669"/>
    <property type="project" value="UniProtKB-KW"/>
</dbReference>
<dbReference type="FunFam" id="3.30.160.60:FF:001012">
    <property type="entry name" value="Zinc finger protein 236"/>
    <property type="match status" value="1"/>
</dbReference>
<feature type="domain" description="C2H2-type" evidence="14">
    <location>
        <begin position="289"/>
        <end position="316"/>
    </location>
</feature>
<feature type="domain" description="C2H2-type" evidence="14">
    <location>
        <begin position="1162"/>
        <end position="1189"/>
    </location>
</feature>
<keyword evidence="7" id="KW-0862">Zinc</keyword>
<feature type="domain" description="C2H2-type" evidence="14">
    <location>
        <begin position="1218"/>
        <end position="1245"/>
    </location>
</feature>
<accession>A0A8C4V088</accession>
<feature type="compositionally biased region" description="Polar residues" evidence="13">
    <location>
        <begin position="600"/>
        <end position="635"/>
    </location>
</feature>
<feature type="region of interest" description="Disordered" evidence="13">
    <location>
        <begin position="108"/>
        <end position="140"/>
    </location>
</feature>
<evidence type="ECO:0000256" key="8">
    <source>
        <dbReference type="ARBA" id="ARBA00023015"/>
    </source>
</evidence>
<dbReference type="Gene3D" id="3.30.160.60">
    <property type="entry name" value="Classic Zinc Finger"/>
    <property type="match status" value="26"/>
</dbReference>
<dbReference type="FunFam" id="3.30.160.60:FF:000226">
    <property type="entry name" value="Zinc finger protein 236 variant"/>
    <property type="match status" value="2"/>
</dbReference>
<feature type="domain" description="C2H2-type" evidence="14">
    <location>
        <begin position="1444"/>
        <end position="1471"/>
    </location>
</feature>
<dbReference type="Pfam" id="PF13912">
    <property type="entry name" value="zf-C2H2_6"/>
    <property type="match status" value="1"/>
</dbReference>
<comment type="function">
    <text evidence="1">May be involved in transcriptional regulation.</text>
</comment>
<proteinExistence type="inferred from homology"/>
<dbReference type="FunFam" id="3.30.160.60:FF:000301">
    <property type="entry name" value="Zinc finger protein 236"/>
    <property type="match status" value="2"/>
</dbReference>
<feature type="region of interest" description="Disordered" evidence="13">
    <location>
        <begin position="159"/>
        <end position="195"/>
    </location>
</feature>